<dbReference type="EMBL" id="MNZO01000023">
    <property type="protein sequence ID" value="OIP87274.1"/>
    <property type="molecule type" value="Genomic_DNA"/>
</dbReference>
<proteinExistence type="predicted"/>
<dbReference type="Proteomes" id="UP000182344">
    <property type="component" value="Unassembled WGS sequence"/>
</dbReference>
<comment type="caution">
    <text evidence="1">The sequence shown here is derived from an EMBL/GenBank/DDBJ whole genome shotgun (WGS) entry which is preliminary data.</text>
</comment>
<protein>
    <submittedName>
        <fullName evidence="1">Uncharacterized protein</fullName>
    </submittedName>
</protein>
<evidence type="ECO:0000313" key="1">
    <source>
        <dbReference type="EMBL" id="OIP87274.1"/>
    </source>
</evidence>
<name>A0A1J5HZM4_9BACT</name>
<gene>
    <name evidence="1" type="ORF">AUK05_01665</name>
</gene>
<reference evidence="1 2" key="1">
    <citation type="journal article" date="2016" name="Environ. Microbiol.">
        <title>Genomic resolution of a cold subsurface aquifer community provides metabolic insights for novel microbes adapted to high CO concentrations.</title>
        <authorList>
            <person name="Probst A.J."/>
            <person name="Castelle C.J."/>
            <person name="Singh A."/>
            <person name="Brown C.T."/>
            <person name="Anantharaman K."/>
            <person name="Sharon I."/>
            <person name="Hug L.A."/>
            <person name="Burstein D."/>
            <person name="Emerson J.B."/>
            <person name="Thomas B.C."/>
            <person name="Banfield J.F."/>
        </authorList>
    </citation>
    <scope>NUCLEOTIDE SEQUENCE [LARGE SCALE GENOMIC DNA]</scope>
    <source>
        <strain evidence="1">CG2_30_35_20</strain>
    </source>
</reference>
<dbReference type="AlphaFoldDB" id="A0A1J5HZM4"/>
<dbReference type="STRING" id="1805376.AUK05_01665"/>
<evidence type="ECO:0000313" key="2">
    <source>
        <dbReference type="Proteomes" id="UP000182344"/>
    </source>
</evidence>
<accession>A0A1J5HZM4</accession>
<sequence>MKGQTETLITKIIPQAEIETFVRKKNAGSPDLLIEGNAVINLIGNAIVREYFSDKNGYGKAIHSHLSAINNFEGSDGKEGKKYLLYWRIKRDGKQICFPIIQFLEPSGNDLNYYTVDQNGNMYPTRFLNEGKTMELGLSCVDEKTKATINLLEKYDFVHQGEIAPDELKVALKIGPPVYHPDSDSKSIGIKGLSWQLEMHTATKILPQYVIEDLKLLKM</sequence>
<organism evidence="1 2">
    <name type="scientific">Candidatus Shapirobacteria bacterium CG2_30_35_20</name>
    <dbReference type="NCBI Taxonomy" id="1805376"/>
    <lineage>
        <taxon>Bacteria</taxon>
        <taxon>Candidatus Shapironibacteriota</taxon>
    </lineage>
</organism>